<accession>A0AAW9PWG0</accession>
<comment type="caution">
    <text evidence="1">The sequence shown here is derived from an EMBL/GenBank/DDBJ whole genome shotgun (WGS) entry which is preliminary data.</text>
</comment>
<organism evidence="1 2">
    <name type="scientific">Tumidithrix elongata BACA0141</name>
    <dbReference type="NCBI Taxonomy" id="2716417"/>
    <lineage>
        <taxon>Bacteria</taxon>
        <taxon>Bacillati</taxon>
        <taxon>Cyanobacteriota</taxon>
        <taxon>Cyanophyceae</taxon>
        <taxon>Pseudanabaenales</taxon>
        <taxon>Pseudanabaenaceae</taxon>
        <taxon>Tumidithrix</taxon>
        <taxon>Tumidithrix elongata</taxon>
    </lineage>
</organism>
<sequence length="163" mass="19064">EECRVFIHHYKRCQIGSISDGKNSWCLIGTCPTTGAERLANKRRPQIESRDLAIDRLTDRIFYSFNEQLNHRKLQPSDDRYIREWKSIRETVDREMRTSLSCGSNWRLFDYDDPNNSGAYTSRSLDRIADTIVNTRYPDESDATKKIHWSGIRQSLSISDPCK</sequence>
<evidence type="ECO:0000313" key="1">
    <source>
        <dbReference type="EMBL" id="MEE3719542.1"/>
    </source>
</evidence>
<gene>
    <name evidence="1" type="ORF">V2H45_22620</name>
</gene>
<reference evidence="1" key="1">
    <citation type="submission" date="2024-01" db="EMBL/GenBank/DDBJ databases">
        <title>Bank of Algae and Cyanobacteria of the Azores (BACA) strain genomes.</title>
        <authorList>
            <person name="Luz R."/>
            <person name="Cordeiro R."/>
            <person name="Fonseca A."/>
            <person name="Goncalves V."/>
        </authorList>
    </citation>
    <scope>NUCLEOTIDE SEQUENCE</scope>
    <source>
        <strain evidence="1">BACA0141</strain>
    </source>
</reference>
<dbReference type="RefSeq" id="WP_330485978.1">
    <property type="nucleotide sequence ID" value="NZ_JAZBJZ010000141.1"/>
</dbReference>
<proteinExistence type="predicted"/>
<keyword evidence="2" id="KW-1185">Reference proteome</keyword>
<feature type="non-terminal residue" evidence="1">
    <location>
        <position position="1"/>
    </location>
</feature>
<protein>
    <submittedName>
        <fullName evidence="1">Uncharacterized protein</fullName>
    </submittedName>
</protein>
<dbReference type="EMBL" id="JAZBJZ010000141">
    <property type="protein sequence ID" value="MEE3719542.1"/>
    <property type="molecule type" value="Genomic_DNA"/>
</dbReference>
<name>A0AAW9PWG0_9CYAN</name>
<dbReference type="Proteomes" id="UP001333818">
    <property type="component" value="Unassembled WGS sequence"/>
</dbReference>
<dbReference type="AlphaFoldDB" id="A0AAW9PWG0"/>
<evidence type="ECO:0000313" key="2">
    <source>
        <dbReference type="Proteomes" id="UP001333818"/>
    </source>
</evidence>